<dbReference type="Gene3D" id="3.40.190.10">
    <property type="entry name" value="Periplasmic binding protein-like II"/>
    <property type="match status" value="1"/>
</dbReference>
<sequence length="400" mass="45648">MKKYICFLLVLILGFMPVACKKIDKSRDKEVIVLVENNSIPIMDNLNKILDKFKESNSEINLQIITKDNIKDAISNKDLSPDILITTRSSFIEIFKENELQAIDEIIKEEKYNENFYNINTSSGRLKDKYYGIGAFPYTIDFLYNPKALEKLNIKIPENSADMLNLLKTLRDKNIKIPYILPEEVSLELALSSYIANFLLVSSQLKDIYGDSEEDYKKLESMQQMFSIMNSIVSSGQFNLTNFYVGSEHNIEELENEEIPILIGTSFLSKNIKKVNSIKSISNINLTENTMFSPVGLGAMISLYAEGENKDSSRKLLGYLVKEDTYSDLSKEGIIVANKNLDMSLEGVRGAMAKNIVNANENNVFYFYNIPKKYLSSLKEKLKEVMNGKYDGNEWNDIIK</sequence>
<dbReference type="AlphaFoldDB" id="A0A1M5WUC1"/>
<gene>
    <name evidence="1" type="ORF">SAMN02745941_01269</name>
</gene>
<reference evidence="1 2" key="1">
    <citation type="submission" date="2016-11" db="EMBL/GenBank/DDBJ databases">
        <authorList>
            <person name="Jaros S."/>
            <person name="Januszkiewicz K."/>
            <person name="Wedrychowicz H."/>
        </authorList>
    </citation>
    <scope>NUCLEOTIDE SEQUENCE [LARGE SCALE GENOMIC DNA]</scope>
    <source>
        <strain evidence="1 2">DSM 6191</strain>
    </source>
</reference>
<evidence type="ECO:0000313" key="2">
    <source>
        <dbReference type="Proteomes" id="UP000184241"/>
    </source>
</evidence>
<protein>
    <submittedName>
        <fullName evidence="1">Carbohydrate ABC transporter substrate-binding protein, CUT1 family</fullName>
    </submittedName>
</protein>
<name>A0A1M5WUC1_9CLOT</name>
<proteinExistence type="predicted"/>
<evidence type="ECO:0000313" key="1">
    <source>
        <dbReference type="EMBL" id="SHH91245.1"/>
    </source>
</evidence>
<dbReference type="Proteomes" id="UP000184241">
    <property type="component" value="Unassembled WGS sequence"/>
</dbReference>
<dbReference type="EMBL" id="FQXU01000004">
    <property type="protein sequence ID" value="SHH91245.1"/>
    <property type="molecule type" value="Genomic_DNA"/>
</dbReference>
<dbReference type="SUPFAM" id="SSF53850">
    <property type="entry name" value="Periplasmic binding protein-like II"/>
    <property type="match status" value="1"/>
</dbReference>
<dbReference type="RefSeq" id="WP_073017806.1">
    <property type="nucleotide sequence ID" value="NZ_FQXU01000004.1"/>
</dbReference>
<organism evidence="1 2">
    <name type="scientific">Clostridium intestinale DSM 6191</name>
    <dbReference type="NCBI Taxonomy" id="1121320"/>
    <lineage>
        <taxon>Bacteria</taxon>
        <taxon>Bacillati</taxon>
        <taxon>Bacillota</taxon>
        <taxon>Clostridia</taxon>
        <taxon>Eubacteriales</taxon>
        <taxon>Clostridiaceae</taxon>
        <taxon>Clostridium</taxon>
    </lineage>
</organism>
<accession>A0A1M5WUC1</accession>